<comment type="caution">
    <text evidence="1">The sequence shown here is derived from an EMBL/GenBank/DDBJ whole genome shotgun (WGS) entry which is preliminary data.</text>
</comment>
<reference evidence="1 2" key="1">
    <citation type="submission" date="2018-07" db="EMBL/GenBank/DDBJ databases">
        <title>Corallincola holothuriorum sp. nov., a new facultative anaerobe isolated from sea cucumber Apostichopus japonicus.</title>
        <authorList>
            <person name="Xia H."/>
        </authorList>
    </citation>
    <scope>NUCLEOTIDE SEQUENCE [LARGE SCALE GENOMIC DNA]</scope>
    <source>
        <strain evidence="1 2">C4</strain>
    </source>
</reference>
<name>A0A368NI18_9GAMM</name>
<dbReference type="AlphaFoldDB" id="A0A368NI18"/>
<sequence>NSAVKRNCADGSVGLPHVRVGHRQTPNTVKRLPDRVAFLRLRRLKTVKPFAQARGFFVGAAFSAVATMK</sequence>
<organism evidence="1 2">
    <name type="scientific">Corallincola holothuriorum</name>
    <dbReference type="NCBI Taxonomy" id="2282215"/>
    <lineage>
        <taxon>Bacteria</taxon>
        <taxon>Pseudomonadati</taxon>
        <taxon>Pseudomonadota</taxon>
        <taxon>Gammaproteobacteria</taxon>
        <taxon>Alteromonadales</taxon>
        <taxon>Psychromonadaceae</taxon>
        <taxon>Corallincola</taxon>
    </lineage>
</organism>
<accession>A0A368NI18</accession>
<dbReference type="EMBL" id="QPID01000006">
    <property type="protein sequence ID" value="RCU49385.1"/>
    <property type="molecule type" value="Genomic_DNA"/>
</dbReference>
<evidence type="ECO:0000313" key="1">
    <source>
        <dbReference type="EMBL" id="RCU49385.1"/>
    </source>
</evidence>
<dbReference type="Proteomes" id="UP000252558">
    <property type="component" value="Unassembled WGS sequence"/>
</dbReference>
<protein>
    <submittedName>
        <fullName evidence="1">Uncharacterized protein</fullName>
    </submittedName>
</protein>
<keyword evidence="2" id="KW-1185">Reference proteome</keyword>
<gene>
    <name evidence="1" type="ORF">DU002_10675</name>
</gene>
<feature type="non-terminal residue" evidence="1">
    <location>
        <position position="1"/>
    </location>
</feature>
<evidence type="ECO:0000313" key="2">
    <source>
        <dbReference type="Proteomes" id="UP000252558"/>
    </source>
</evidence>
<proteinExistence type="predicted"/>